<evidence type="ECO:0000313" key="1">
    <source>
        <dbReference type="EMBL" id="RJT37392.1"/>
    </source>
</evidence>
<comment type="caution">
    <text evidence="1">The sequence shown here is derived from an EMBL/GenBank/DDBJ whole genome shotgun (WGS) entry which is preliminary data.</text>
</comment>
<keyword evidence="2" id="KW-1185">Reference proteome</keyword>
<dbReference type="Proteomes" id="UP000284908">
    <property type="component" value="Unassembled WGS sequence"/>
</dbReference>
<accession>A0A419N3E3</accession>
<dbReference type="EMBL" id="RAHH01000035">
    <property type="protein sequence ID" value="RJT37392.1"/>
    <property type="molecule type" value="Genomic_DNA"/>
</dbReference>
<organism evidence="1 2">
    <name type="scientific">Rahnella woolbedingensis</name>
    <dbReference type="NCBI Taxonomy" id="1510574"/>
    <lineage>
        <taxon>Bacteria</taxon>
        <taxon>Pseudomonadati</taxon>
        <taxon>Pseudomonadota</taxon>
        <taxon>Gammaproteobacteria</taxon>
        <taxon>Enterobacterales</taxon>
        <taxon>Yersiniaceae</taxon>
        <taxon>Rahnella</taxon>
    </lineage>
</organism>
<sequence>MKIKIDGYNAYGIYEDGIDMPLKPCPFCGSDLMQVENTGTACYWVECSLCTAQGAVVAAADEEQIVDTVTMKTIHAEVFNEAIRSWNIRF</sequence>
<evidence type="ECO:0000313" key="2">
    <source>
        <dbReference type="Proteomes" id="UP000284908"/>
    </source>
</evidence>
<name>A0A419N3E3_9GAMM</name>
<dbReference type="OrthoDB" id="6631093at2"/>
<gene>
    <name evidence="1" type="ORF">D6C13_22265</name>
</gene>
<evidence type="ECO:0008006" key="3">
    <source>
        <dbReference type="Google" id="ProtNLM"/>
    </source>
</evidence>
<reference evidence="1 2" key="1">
    <citation type="submission" date="2018-09" db="EMBL/GenBank/DDBJ databases">
        <authorList>
            <person name="Le Fleche-Mateos A."/>
        </authorList>
    </citation>
    <scope>NUCLEOTIDE SEQUENCE [LARGE SCALE GENOMIC DNA]</scope>
    <source>
        <strain evidence="1 2">DSM 27399</strain>
    </source>
</reference>
<protein>
    <recommendedName>
        <fullName evidence="3">Restriction alleviation protein, Lar family</fullName>
    </recommendedName>
</protein>
<proteinExistence type="predicted"/>
<dbReference type="AlphaFoldDB" id="A0A419N3E3"/>
<dbReference type="RefSeq" id="WP_120134865.1">
    <property type="nucleotide sequence ID" value="NZ_RAHH01000035.1"/>
</dbReference>
<dbReference type="Pfam" id="PF14354">
    <property type="entry name" value="Lar_restr_allev"/>
    <property type="match status" value="1"/>
</dbReference>